<dbReference type="Gene3D" id="2.10.230.10">
    <property type="entry name" value="Heat shock protein DnaJ, cysteine-rich domain"/>
    <property type="match status" value="1"/>
</dbReference>
<comment type="caution">
    <text evidence="1">The sequence shown here is derived from an EMBL/GenBank/DDBJ whole genome shotgun (WGS) entry which is preliminary data.</text>
</comment>
<protein>
    <recommendedName>
        <fullName evidence="2">CR-type domain-containing protein</fullName>
    </recommendedName>
</protein>
<sequence length="146" mass="15603">MLSALIFDMAPKDKKSCMNILDNHKDVNISGQAIRMVICALCRGEGLDPFDFLSPLSKCQACLGKGQVEVEEPLKQCAYCEGTGIQPYGARPMCVVCEGKGVVNIREPNEICPDCIGSGRAGDDGIPCLICKGKGAVAKKAFYKGK</sequence>
<organism evidence="1">
    <name type="scientific">marine sediment metagenome</name>
    <dbReference type="NCBI Taxonomy" id="412755"/>
    <lineage>
        <taxon>unclassified sequences</taxon>
        <taxon>metagenomes</taxon>
        <taxon>ecological metagenomes</taxon>
    </lineage>
</organism>
<accession>A0A0F9EPW1</accession>
<dbReference type="EMBL" id="LAZR01033850">
    <property type="protein sequence ID" value="KKL46935.1"/>
    <property type="molecule type" value="Genomic_DNA"/>
</dbReference>
<name>A0A0F9EPW1_9ZZZZ</name>
<dbReference type="AlphaFoldDB" id="A0A0F9EPW1"/>
<dbReference type="InterPro" id="IPR036410">
    <property type="entry name" value="HSP_DnaJ_Cys-rich_dom_sf"/>
</dbReference>
<gene>
    <name evidence="1" type="ORF">LCGC14_2340590</name>
</gene>
<evidence type="ECO:0008006" key="2">
    <source>
        <dbReference type="Google" id="ProtNLM"/>
    </source>
</evidence>
<evidence type="ECO:0000313" key="1">
    <source>
        <dbReference type="EMBL" id="KKL46935.1"/>
    </source>
</evidence>
<proteinExistence type="predicted"/>
<dbReference type="SUPFAM" id="SSF57938">
    <property type="entry name" value="DnaJ/Hsp40 cysteine-rich domain"/>
    <property type="match status" value="1"/>
</dbReference>
<reference evidence="1" key="1">
    <citation type="journal article" date="2015" name="Nature">
        <title>Complex archaea that bridge the gap between prokaryotes and eukaryotes.</title>
        <authorList>
            <person name="Spang A."/>
            <person name="Saw J.H."/>
            <person name="Jorgensen S.L."/>
            <person name="Zaremba-Niedzwiedzka K."/>
            <person name="Martijn J."/>
            <person name="Lind A.E."/>
            <person name="van Eijk R."/>
            <person name="Schleper C."/>
            <person name="Guy L."/>
            <person name="Ettema T.J."/>
        </authorList>
    </citation>
    <scope>NUCLEOTIDE SEQUENCE</scope>
</reference>